<sequence>MPGVTSESGDPTTSIIQLSQNPQPVTYPVHHGLKPPLSRLSISWARGNTLRVTVLRQPQQPEDGDEESGGRVVEVKLSNNGDGEVDDAHWRRIAYGSVTPFALLQSRKNSFSALSKMSPLDSTEWLQYVMEYSKEINSLLGNPNSSPSLAIEDSRELLKDAERPTALKAAWELMEVFYADKQSEAWIPERLLDWLADYDCLFSGTQLTVHSKLVDFQKELATLQAVEDDPKYWEAISSALAIGWLDVVVKLLRLHGSYQFDQLGSRETENGLVEAVAVLISKMPRMRPDLEADKLGECYKNKPDFMKAWERWRAQITKLDSSAFWLQCERHQTRDGLKNMLQIMLGNSTSLSSATFHWLELFVAHFLYIRPFTVGLESMYNLAQKCIQIKPTFVHHKLMGLLIGILGENPEVVLAECSSSFGPWMMTHASELLTAGSIQADILLHEERPKLGGICIEELNRLVYAQVLSSHVLTWQIAPIYLSSCTRQGMGLLETVLHKQPVQHDQVLLKSIEICRLYELDSVSTNIMKISGMHDWKHGKKGSGVFWLQQARDEVRLVKIAKQLFDFVGKSVSDESFKQWEGLLELLGSESGSAGGLDFLNKYRDFRRSLHQAYSGMTNDAARKAAEALISLMKSPSTPQRFWLPILYDSLQLFNWPEHPLLNVSQTNLLLNKLQELSMARLRPDFVDADLPPEALASVRLAIATNLGRAILDE</sequence>
<accession>A0ACC0B9L2</accession>
<proteinExistence type="predicted"/>
<protein>
    <submittedName>
        <fullName evidence="1">Uncharacterized protein</fullName>
    </submittedName>
</protein>
<evidence type="ECO:0000313" key="2">
    <source>
        <dbReference type="Proteomes" id="UP001060085"/>
    </source>
</evidence>
<dbReference type="Proteomes" id="UP001060085">
    <property type="component" value="Linkage Group LG04"/>
</dbReference>
<dbReference type="EMBL" id="CM044704">
    <property type="protein sequence ID" value="KAI5669295.1"/>
    <property type="molecule type" value="Genomic_DNA"/>
</dbReference>
<reference evidence="2" key="1">
    <citation type="journal article" date="2023" name="Nat. Plants">
        <title>Single-cell RNA sequencing provides a high-resolution roadmap for understanding the multicellular compartmentation of specialized metabolism.</title>
        <authorList>
            <person name="Sun S."/>
            <person name="Shen X."/>
            <person name="Li Y."/>
            <person name="Li Y."/>
            <person name="Wang S."/>
            <person name="Li R."/>
            <person name="Zhang H."/>
            <person name="Shen G."/>
            <person name="Guo B."/>
            <person name="Wei J."/>
            <person name="Xu J."/>
            <person name="St-Pierre B."/>
            <person name="Chen S."/>
            <person name="Sun C."/>
        </authorList>
    </citation>
    <scope>NUCLEOTIDE SEQUENCE [LARGE SCALE GENOMIC DNA]</scope>
</reference>
<gene>
    <name evidence="1" type="ORF">M9H77_19148</name>
</gene>
<comment type="caution">
    <text evidence="1">The sequence shown here is derived from an EMBL/GenBank/DDBJ whole genome shotgun (WGS) entry which is preliminary data.</text>
</comment>
<name>A0ACC0B9L2_CATRO</name>
<organism evidence="1 2">
    <name type="scientific">Catharanthus roseus</name>
    <name type="common">Madagascar periwinkle</name>
    <name type="synonym">Vinca rosea</name>
    <dbReference type="NCBI Taxonomy" id="4058"/>
    <lineage>
        <taxon>Eukaryota</taxon>
        <taxon>Viridiplantae</taxon>
        <taxon>Streptophyta</taxon>
        <taxon>Embryophyta</taxon>
        <taxon>Tracheophyta</taxon>
        <taxon>Spermatophyta</taxon>
        <taxon>Magnoliopsida</taxon>
        <taxon>eudicotyledons</taxon>
        <taxon>Gunneridae</taxon>
        <taxon>Pentapetalae</taxon>
        <taxon>asterids</taxon>
        <taxon>lamiids</taxon>
        <taxon>Gentianales</taxon>
        <taxon>Apocynaceae</taxon>
        <taxon>Rauvolfioideae</taxon>
        <taxon>Vinceae</taxon>
        <taxon>Catharanthinae</taxon>
        <taxon>Catharanthus</taxon>
    </lineage>
</organism>
<evidence type="ECO:0000313" key="1">
    <source>
        <dbReference type="EMBL" id="KAI5669295.1"/>
    </source>
</evidence>
<keyword evidence="2" id="KW-1185">Reference proteome</keyword>